<dbReference type="RefSeq" id="WP_345063127.1">
    <property type="nucleotide sequence ID" value="NZ_BAABGR010000002.1"/>
</dbReference>
<dbReference type="InterPro" id="IPR025510">
    <property type="entry name" value="DUF4397"/>
</dbReference>
<name>A0ABP8QS67_9SPHI</name>
<proteinExistence type="predicted"/>
<sequence length="234" mass="25916">MKVRFFRDSKLLVLVSLVAMAKVTVSCKDDDKGVPRPEYGKVAFLNGSFASDSLNFLVDSKKVNTSLIAYGDSIHYLDVSVGDRAFEIKAQNDTSLVKKIFKIERDKNYTLLVSNSKDGKTVELVQVTDDLGLPSADKAKVRFVHLSPDLGKLDFANGDSTVIADVDYLSASAFKELEAQKTNFHILDKETKDTLLSVNDVDLSKGKIYTIWLSGLKNDADEGQKLKVHTFVNK</sequence>
<evidence type="ECO:0000313" key="4">
    <source>
        <dbReference type="Proteomes" id="UP001500394"/>
    </source>
</evidence>
<dbReference type="Pfam" id="PF14344">
    <property type="entry name" value="DUF4397"/>
    <property type="match status" value="1"/>
</dbReference>
<protein>
    <submittedName>
        <fullName evidence="3">DUF4397 domain-containing protein</fullName>
    </submittedName>
</protein>
<feature type="chain" id="PRO_5046650930" evidence="1">
    <location>
        <begin position="22"/>
        <end position="234"/>
    </location>
</feature>
<dbReference type="EMBL" id="BAABGR010000002">
    <property type="protein sequence ID" value="GAA4510022.1"/>
    <property type="molecule type" value="Genomic_DNA"/>
</dbReference>
<feature type="signal peptide" evidence="1">
    <location>
        <begin position="1"/>
        <end position="21"/>
    </location>
</feature>
<comment type="caution">
    <text evidence="3">The sequence shown here is derived from an EMBL/GenBank/DDBJ whole genome shotgun (WGS) entry which is preliminary data.</text>
</comment>
<evidence type="ECO:0000256" key="1">
    <source>
        <dbReference type="SAM" id="SignalP"/>
    </source>
</evidence>
<reference evidence="4" key="1">
    <citation type="journal article" date="2019" name="Int. J. Syst. Evol. Microbiol.">
        <title>The Global Catalogue of Microorganisms (GCM) 10K type strain sequencing project: providing services to taxonomists for standard genome sequencing and annotation.</title>
        <authorList>
            <consortium name="The Broad Institute Genomics Platform"/>
            <consortium name="The Broad Institute Genome Sequencing Center for Infectious Disease"/>
            <person name="Wu L."/>
            <person name="Ma J."/>
        </authorList>
    </citation>
    <scope>NUCLEOTIDE SEQUENCE [LARGE SCALE GENOMIC DNA]</scope>
    <source>
        <strain evidence="4">JCM 17858</strain>
    </source>
</reference>
<accession>A0ABP8QS67</accession>
<dbReference type="Proteomes" id="UP001500394">
    <property type="component" value="Unassembled WGS sequence"/>
</dbReference>
<keyword evidence="4" id="KW-1185">Reference proteome</keyword>
<gene>
    <name evidence="3" type="ORF">GCM10023173_00870</name>
</gene>
<feature type="domain" description="DUF4397" evidence="2">
    <location>
        <begin position="41"/>
        <end position="155"/>
    </location>
</feature>
<keyword evidence="1" id="KW-0732">Signal</keyword>
<evidence type="ECO:0000313" key="3">
    <source>
        <dbReference type="EMBL" id="GAA4510022.1"/>
    </source>
</evidence>
<organism evidence="3 4">
    <name type="scientific">Sphingobacterium thermophilum</name>
    <dbReference type="NCBI Taxonomy" id="768534"/>
    <lineage>
        <taxon>Bacteria</taxon>
        <taxon>Pseudomonadati</taxon>
        <taxon>Bacteroidota</taxon>
        <taxon>Sphingobacteriia</taxon>
        <taxon>Sphingobacteriales</taxon>
        <taxon>Sphingobacteriaceae</taxon>
        <taxon>Sphingobacterium</taxon>
    </lineage>
</organism>
<evidence type="ECO:0000259" key="2">
    <source>
        <dbReference type="Pfam" id="PF14344"/>
    </source>
</evidence>